<dbReference type="Gene3D" id="3.20.70.20">
    <property type="match status" value="1"/>
</dbReference>
<dbReference type="InterPro" id="IPR050862">
    <property type="entry name" value="RdRp_reductase_class-2"/>
</dbReference>
<dbReference type="GO" id="GO:0071897">
    <property type="term" value="P:DNA biosynthetic process"/>
    <property type="evidence" value="ECO:0007669"/>
    <property type="project" value="UniProtKB-KW"/>
</dbReference>
<evidence type="ECO:0000259" key="13">
    <source>
        <dbReference type="Pfam" id="PF02867"/>
    </source>
</evidence>
<comment type="function">
    <text evidence="11">Catalyzes the reduction of ribonucleotides to deoxyribonucleotides. May function to provide a pool of deoxyribonucleotide precursors for DNA repair during oxygen limitation and/or for immediate growth after restoration of oxygen.</text>
</comment>
<sequence>MNFSNTVNLPKNALEVFVERYSLRDEHGKTVEMPKEIFARTARVVAESENRYRDGIKPEEIREKFYQMLYNLRFIPNGRTLANAGAGSGQLANCFVLPIDDDLGRTENSIFMALRNAVLILQSGGGVGFSFGRLRHKGAVVSTSKGKATGAVSFLKIYDTAFWVIGQGGGRRSACMGVLPIYHPDILDFVRCKETEGEIEHFNISVGITDEFMRAVKNDKNFALIDPHTQAVVRQVKARKIFNQIVHYAHHNGEPGVLFLDAINRGNPVANQYQLEATNPCGEQALGPFENCCMASINLREHVKERSQKLFDAQIDWLKLAETVTTVVRFLDDVIDANKYVPAVPQLQEAAFKNRRIGVSIMGLADMMYLLGVAYGSREGEDLASQVMEFIQFQAISASVQLAKERGAFPGIKDSRFDPENLQFKSHQPLVKSILRLGRPKLNWQKLGEQIRESGLRNASQTTIAPTGAIATISGLEGYGCEPVFSLSYVMRTHEGAQFAQGKDFKELYYESQLFAQALTKLGIKGKEQEKIFAQVRQSGSCQEIKELPEKLRKVFVVSSDLSASQHVRMQAALQRFVDNSISKTINFPAEAKEDEVKKAYFQAWQLGCKGMTVYVTGSRKKVVLEVGAKDDQQKYSVNGNGFRGKPLLKLAPGEAACPECGSEMVMGESCMTCLNCGYSRCDV</sequence>
<accession>A0A1F5E8E1</accession>
<evidence type="ECO:0000256" key="1">
    <source>
        <dbReference type="ARBA" id="ARBA00001922"/>
    </source>
</evidence>
<evidence type="ECO:0000256" key="10">
    <source>
        <dbReference type="ARBA" id="ARBA00047754"/>
    </source>
</evidence>
<evidence type="ECO:0000256" key="4">
    <source>
        <dbReference type="ARBA" id="ARBA00022634"/>
    </source>
</evidence>
<dbReference type="InterPro" id="IPR013509">
    <property type="entry name" value="RNR_lsu_N"/>
</dbReference>
<organism evidence="14 15">
    <name type="scientific">Candidatus Beckwithbacteria bacterium RBG_13_42_9</name>
    <dbReference type="NCBI Taxonomy" id="1797457"/>
    <lineage>
        <taxon>Bacteria</taxon>
        <taxon>Candidatus Beckwithiibacteriota</taxon>
    </lineage>
</organism>
<dbReference type="STRING" id="1797457.A2160_04480"/>
<dbReference type="EMBL" id="MEZK01000006">
    <property type="protein sequence ID" value="OGD63677.1"/>
    <property type="molecule type" value="Genomic_DNA"/>
</dbReference>
<evidence type="ECO:0000256" key="11">
    <source>
        <dbReference type="RuleBase" id="RU364064"/>
    </source>
</evidence>
<dbReference type="AlphaFoldDB" id="A0A1F5E8E1"/>
<dbReference type="SUPFAM" id="SSF51998">
    <property type="entry name" value="PFL-like glycyl radical enzymes"/>
    <property type="match status" value="1"/>
</dbReference>
<evidence type="ECO:0000256" key="9">
    <source>
        <dbReference type="ARBA" id="ARBA00023285"/>
    </source>
</evidence>
<evidence type="ECO:0000313" key="15">
    <source>
        <dbReference type="Proteomes" id="UP000177006"/>
    </source>
</evidence>
<comment type="cofactor">
    <cofactor evidence="1 11">
        <name>adenosylcob(III)alamin</name>
        <dbReference type="ChEBI" id="CHEBI:18408"/>
    </cofactor>
</comment>
<dbReference type="NCBIfam" id="TIGR02504">
    <property type="entry name" value="NrdJ_Z"/>
    <property type="match status" value="1"/>
</dbReference>
<dbReference type="InterPro" id="IPR013344">
    <property type="entry name" value="RNR_NrdJ/NrdZ"/>
</dbReference>
<keyword evidence="3 11" id="KW-0846">Cobalamin</keyword>
<dbReference type="InterPro" id="IPR008926">
    <property type="entry name" value="RNR_R1-su_N"/>
</dbReference>
<dbReference type="PRINTS" id="PR01183">
    <property type="entry name" value="RIBORDTASEM1"/>
</dbReference>
<dbReference type="EC" id="1.17.4.1" evidence="11"/>
<feature type="domain" description="Ribonucleotide reductase large subunit N-terminal" evidence="12">
    <location>
        <begin position="11"/>
        <end position="88"/>
    </location>
</feature>
<evidence type="ECO:0000259" key="12">
    <source>
        <dbReference type="Pfam" id="PF00317"/>
    </source>
</evidence>
<dbReference type="Pfam" id="PF02867">
    <property type="entry name" value="Ribonuc_red_lgC"/>
    <property type="match status" value="1"/>
</dbReference>
<evidence type="ECO:0000256" key="7">
    <source>
        <dbReference type="ARBA" id="ARBA00023116"/>
    </source>
</evidence>
<evidence type="ECO:0000256" key="8">
    <source>
        <dbReference type="ARBA" id="ARBA00023157"/>
    </source>
</evidence>
<name>A0A1F5E8E1_9BACT</name>
<dbReference type="SUPFAM" id="SSF48168">
    <property type="entry name" value="R1 subunit of ribonucleotide reductase, N-terminal domain"/>
    <property type="match status" value="1"/>
</dbReference>
<dbReference type="Proteomes" id="UP000177006">
    <property type="component" value="Unassembled WGS sequence"/>
</dbReference>
<dbReference type="CDD" id="cd02888">
    <property type="entry name" value="RNR_II_dimer"/>
    <property type="match status" value="1"/>
</dbReference>
<dbReference type="InterPro" id="IPR000788">
    <property type="entry name" value="RNR_lg_C"/>
</dbReference>
<proteinExistence type="inferred from homology"/>
<dbReference type="PANTHER" id="PTHR43371:SF1">
    <property type="entry name" value="RIBONUCLEOSIDE-DIPHOSPHATE REDUCTASE"/>
    <property type="match status" value="1"/>
</dbReference>
<gene>
    <name evidence="14" type="ORF">A2160_04480</name>
</gene>
<keyword evidence="4 11" id="KW-0237">DNA synthesis</keyword>
<keyword evidence="5 11" id="KW-0547">Nucleotide-binding</keyword>
<dbReference type="GO" id="GO:0004748">
    <property type="term" value="F:ribonucleoside-diphosphate reductase activity, thioredoxin disulfide as acceptor"/>
    <property type="evidence" value="ECO:0007669"/>
    <property type="project" value="UniProtKB-EC"/>
</dbReference>
<comment type="caution">
    <text evidence="14">The sequence shown here is derived from an EMBL/GenBank/DDBJ whole genome shotgun (WGS) entry which is preliminary data.</text>
</comment>
<evidence type="ECO:0000256" key="5">
    <source>
        <dbReference type="ARBA" id="ARBA00022741"/>
    </source>
</evidence>
<comment type="catalytic activity">
    <reaction evidence="10 11">
        <text>a 2'-deoxyribonucleoside 5'-diphosphate + [thioredoxin]-disulfide + H2O = a ribonucleoside 5'-diphosphate + [thioredoxin]-dithiol</text>
        <dbReference type="Rhea" id="RHEA:23252"/>
        <dbReference type="Rhea" id="RHEA-COMP:10698"/>
        <dbReference type="Rhea" id="RHEA-COMP:10700"/>
        <dbReference type="ChEBI" id="CHEBI:15377"/>
        <dbReference type="ChEBI" id="CHEBI:29950"/>
        <dbReference type="ChEBI" id="CHEBI:50058"/>
        <dbReference type="ChEBI" id="CHEBI:57930"/>
        <dbReference type="ChEBI" id="CHEBI:73316"/>
        <dbReference type="EC" id="1.17.4.1"/>
    </reaction>
</comment>
<dbReference type="Pfam" id="PF00317">
    <property type="entry name" value="Ribonuc_red_lgN"/>
    <property type="match status" value="1"/>
</dbReference>
<dbReference type="UniPathway" id="UPA00326"/>
<evidence type="ECO:0000313" key="14">
    <source>
        <dbReference type="EMBL" id="OGD63677.1"/>
    </source>
</evidence>
<comment type="similarity">
    <text evidence="2 11">Belongs to the ribonucleoside diphosphate reductase class-2 family.</text>
</comment>
<dbReference type="GO" id="GO:0005524">
    <property type="term" value="F:ATP binding"/>
    <property type="evidence" value="ECO:0007669"/>
    <property type="project" value="InterPro"/>
</dbReference>
<dbReference type="PANTHER" id="PTHR43371">
    <property type="entry name" value="VITAMIN B12-DEPENDENT RIBONUCLEOTIDE REDUCTASE"/>
    <property type="match status" value="1"/>
</dbReference>
<keyword evidence="9 11" id="KW-0170">Cobalt</keyword>
<dbReference type="GO" id="GO:0009263">
    <property type="term" value="P:deoxyribonucleotide biosynthetic process"/>
    <property type="evidence" value="ECO:0007669"/>
    <property type="project" value="UniProtKB-KW"/>
</dbReference>
<evidence type="ECO:0000256" key="6">
    <source>
        <dbReference type="ARBA" id="ARBA00023002"/>
    </source>
</evidence>
<evidence type="ECO:0000256" key="3">
    <source>
        <dbReference type="ARBA" id="ARBA00022628"/>
    </source>
</evidence>
<feature type="domain" description="Ribonucleotide reductase large subunit C-terminal" evidence="13">
    <location>
        <begin position="92"/>
        <end position="615"/>
    </location>
</feature>
<reference evidence="14 15" key="1">
    <citation type="journal article" date="2016" name="Nat. Commun.">
        <title>Thousands of microbial genomes shed light on interconnected biogeochemical processes in an aquifer system.</title>
        <authorList>
            <person name="Anantharaman K."/>
            <person name="Brown C.T."/>
            <person name="Hug L.A."/>
            <person name="Sharon I."/>
            <person name="Castelle C.J."/>
            <person name="Probst A.J."/>
            <person name="Thomas B.C."/>
            <person name="Singh A."/>
            <person name="Wilkins M.J."/>
            <person name="Karaoz U."/>
            <person name="Brodie E.L."/>
            <person name="Williams K.H."/>
            <person name="Hubbard S.S."/>
            <person name="Banfield J.F."/>
        </authorList>
    </citation>
    <scope>NUCLEOTIDE SEQUENCE [LARGE SCALE GENOMIC DNA]</scope>
</reference>
<evidence type="ECO:0000256" key="2">
    <source>
        <dbReference type="ARBA" id="ARBA00007405"/>
    </source>
</evidence>
<keyword evidence="6 11" id="KW-0560">Oxidoreductase</keyword>
<keyword evidence="8" id="KW-1015">Disulfide bond</keyword>
<dbReference type="GO" id="GO:0031419">
    <property type="term" value="F:cobalamin binding"/>
    <property type="evidence" value="ECO:0007669"/>
    <property type="project" value="UniProtKB-KW"/>
</dbReference>
<keyword evidence="7" id="KW-0215">Deoxyribonucleotide synthesis</keyword>
<protein>
    <recommendedName>
        <fullName evidence="11">Vitamin B12-dependent ribonucleotide reductase</fullName>
        <ecNumber evidence="11">1.17.4.1</ecNumber>
    </recommendedName>
</protein>